<reference evidence="1 2" key="1">
    <citation type="submission" date="2019-08" db="EMBL/GenBank/DDBJ databases">
        <title>Genome of Vicingus serpentipes NCIMB 15042.</title>
        <authorList>
            <person name="Bowman J.P."/>
        </authorList>
    </citation>
    <scope>NUCLEOTIDE SEQUENCE [LARGE SCALE GENOMIC DNA]</scope>
    <source>
        <strain evidence="1 2">NCIMB 15042</strain>
    </source>
</reference>
<comment type="caution">
    <text evidence="1">The sequence shown here is derived from an EMBL/GenBank/DDBJ whole genome shotgun (WGS) entry which is preliminary data.</text>
</comment>
<dbReference type="AlphaFoldDB" id="A0A5C6RQL6"/>
<sequence>MQTFTHLDFLQLTSKEKKLKSEITENVKNVKSPKQQTINNILNYSKALSIRESKHIEHIEIVLN</sequence>
<dbReference type="Proteomes" id="UP000321721">
    <property type="component" value="Unassembled WGS sequence"/>
</dbReference>
<evidence type="ECO:0000313" key="2">
    <source>
        <dbReference type="Proteomes" id="UP000321721"/>
    </source>
</evidence>
<proteinExistence type="predicted"/>
<evidence type="ECO:0000313" key="1">
    <source>
        <dbReference type="EMBL" id="TXB63682.1"/>
    </source>
</evidence>
<gene>
    <name evidence="1" type="ORF">FRY74_12480</name>
</gene>
<accession>A0A5C6RQL6</accession>
<name>A0A5C6RQL6_9FLAO</name>
<dbReference type="RefSeq" id="WP_147102119.1">
    <property type="nucleotide sequence ID" value="NZ_VOOS01000007.1"/>
</dbReference>
<organism evidence="1 2">
    <name type="scientific">Vicingus serpentipes</name>
    <dbReference type="NCBI Taxonomy" id="1926625"/>
    <lineage>
        <taxon>Bacteria</taxon>
        <taxon>Pseudomonadati</taxon>
        <taxon>Bacteroidota</taxon>
        <taxon>Flavobacteriia</taxon>
        <taxon>Flavobacteriales</taxon>
        <taxon>Vicingaceae</taxon>
        <taxon>Vicingus</taxon>
    </lineage>
</organism>
<protein>
    <submittedName>
        <fullName evidence="1">Uncharacterized protein</fullName>
    </submittedName>
</protein>
<keyword evidence="2" id="KW-1185">Reference proteome</keyword>
<dbReference type="EMBL" id="VOOS01000007">
    <property type="protein sequence ID" value="TXB63682.1"/>
    <property type="molecule type" value="Genomic_DNA"/>
</dbReference>